<dbReference type="RefSeq" id="WP_285452845.1">
    <property type="nucleotide sequence ID" value="NZ_CP127173.1"/>
</dbReference>
<accession>A0ABY8XJH2</accession>
<keyword evidence="1" id="KW-0732">Signal</keyword>
<evidence type="ECO:0008006" key="4">
    <source>
        <dbReference type="Google" id="ProtNLM"/>
    </source>
</evidence>
<feature type="chain" id="PRO_5045269196" description="Secreted protein" evidence="1">
    <location>
        <begin position="33"/>
        <end position="166"/>
    </location>
</feature>
<reference evidence="2 3" key="1">
    <citation type="submission" date="2023-06" db="EMBL/GenBank/DDBJ databases">
        <authorList>
            <person name="Oyuntsetseg B."/>
            <person name="Kim S.B."/>
        </authorList>
    </citation>
    <scope>NUCLEOTIDE SEQUENCE [LARGE SCALE GENOMIC DNA]</scope>
    <source>
        <strain evidence="2 3">2-2</strain>
    </source>
</reference>
<evidence type="ECO:0000256" key="1">
    <source>
        <dbReference type="SAM" id="SignalP"/>
    </source>
</evidence>
<evidence type="ECO:0000313" key="3">
    <source>
        <dbReference type="Proteomes" id="UP001227101"/>
    </source>
</evidence>
<proteinExistence type="predicted"/>
<sequence>MFSALLASVREPAAIGVASLAALAAVAVPAGAATAPEPGGEPIGIVAPYHPPADDGGVHALGSRWIDIYSTDGGTRGARYYGTLTWSGKAPYSGRISGEVADRDADGYCAVAEVSLDGTRFTLTSQRACGVGKTHGIGFTYAKTYIAKVRVCRMKNNLLYNCNAWS</sequence>
<keyword evidence="3" id="KW-1185">Reference proteome</keyword>
<feature type="signal peptide" evidence="1">
    <location>
        <begin position="1"/>
        <end position="32"/>
    </location>
</feature>
<organism evidence="2 3">
    <name type="scientific">Amycolatopsis nalaikhensis</name>
    <dbReference type="NCBI Taxonomy" id="715472"/>
    <lineage>
        <taxon>Bacteria</taxon>
        <taxon>Bacillati</taxon>
        <taxon>Actinomycetota</taxon>
        <taxon>Actinomycetes</taxon>
        <taxon>Pseudonocardiales</taxon>
        <taxon>Pseudonocardiaceae</taxon>
        <taxon>Amycolatopsis</taxon>
    </lineage>
</organism>
<gene>
    <name evidence="2" type="ORF">QP939_44430</name>
</gene>
<protein>
    <recommendedName>
        <fullName evidence="4">Secreted protein</fullName>
    </recommendedName>
</protein>
<name>A0ABY8XJH2_9PSEU</name>
<dbReference type="EMBL" id="CP127173">
    <property type="protein sequence ID" value="WIV55784.1"/>
    <property type="molecule type" value="Genomic_DNA"/>
</dbReference>
<dbReference type="Proteomes" id="UP001227101">
    <property type="component" value="Chromosome"/>
</dbReference>
<evidence type="ECO:0000313" key="2">
    <source>
        <dbReference type="EMBL" id="WIV55784.1"/>
    </source>
</evidence>